<accession>A0ABD2N493</accession>
<sequence>MKATPLVDSEPFPEHNIRLPLPPGPPIHFLLFPPFLPLWSSPVSLGTGEAIYPATQGPLQNLATDTCRALPRDLDAPAVNYLGGFREGVSGFPRQG</sequence>
<keyword evidence="2" id="KW-1185">Reference proteome</keyword>
<comment type="caution">
    <text evidence="1">The sequence shown here is derived from an EMBL/GenBank/DDBJ whole genome shotgun (WGS) entry which is preliminary data.</text>
</comment>
<reference evidence="1 2" key="1">
    <citation type="journal article" date="2021" name="BMC Biol.">
        <title>Horizontally acquired antibacterial genes associated with adaptive radiation of ladybird beetles.</title>
        <authorList>
            <person name="Li H.S."/>
            <person name="Tang X.F."/>
            <person name="Huang Y.H."/>
            <person name="Xu Z.Y."/>
            <person name="Chen M.L."/>
            <person name="Du X.Y."/>
            <person name="Qiu B.Y."/>
            <person name="Chen P.T."/>
            <person name="Zhang W."/>
            <person name="Slipinski A."/>
            <person name="Escalona H.E."/>
            <person name="Waterhouse R.M."/>
            <person name="Zwick A."/>
            <person name="Pang H."/>
        </authorList>
    </citation>
    <scope>NUCLEOTIDE SEQUENCE [LARGE SCALE GENOMIC DNA]</scope>
    <source>
        <strain evidence="1">SYSU2018</strain>
    </source>
</reference>
<gene>
    <name evidence="1" type="ORF">HHI36_014815</name>
</gene>
<protein>
    <submittedName>
        <fullName evidence="1">Uncharacterized protein</fullName>
    </submittedName>
</protein>
<organism evidence="1 2">
    <name type="scientific">Cryptolaemus montrouzieri</name>
    <dbReference type="NCBI Taxonomy" id="559131"/>
    <lineage>
        <taxon>Eukaryota</taxon>
        <taxon>Metazoa</taxon>
        <taxon>Ecdysozoa</taxon>
        <taxon>Arthropoda</taxon>
        <taxon>Hexapoda</taxon>
        <taxon>Insecta</taxon>
        <taxon>Pterygota</taxon>
        <taxon>Neoptera</taxon>
        <taxon>Endopterygota</taxon>
        <taxon>Coleoptera</taxon>
        <taxon>Polyphaga</taxon>
        <taxon>Cucujiformia</taxon>
        <taxon>Coccinelloidea</taxon>
        <taxon>Coccinellidae</taxon>
        <taxon>Scymninae</taxon>
        <taxon>Scymnini</taxon>
        <taxon>Cryptolaemus</taxon>
    </lineage>
</organism>
<name>A0ABD2N493_9CUCU</name>
<dbReference type="EMBL" id="JABFTP020000062">
    <property type="protein sequence ID" value="KAL3273367.1"/>
    <property type="molecule type" value="Genomic_DNA"/>
</dbReference>
<evidence type="ECO:0000313" key="2">
    <source>
        <dbReference type="Proteomes" id="UP001516400"/>
    </source>
</evidence>
<evidence type="ECO:0000313" key="1">
    <source>
        <dbReference type="EMBL" id="KAL3273367.1"/>
    </source>
</evidence>
<dbReference type="Proteomes" id="UP001516400">
    <property type="component" value="Unassembled WGS sequence"/>
</dbReference>
<proteinExistence type="predicted"/>
<dbReference type="AlphaFoldDB" id="A0ABD2N493"/>